<proteinExistence type="predicted"/>
<dbReference type="GO" id="GO:0032012">
    <property type="term" value="P:regulation of ARF protein signal transduction"/>
    <property type="evidence" value="ECO:0007669"/>
    <property type="project" value="InterPro"/>
</dbReference>
<dbReference type="Pfam" id="PF01369">
    <property type="entry name" value="Sec7"/>
    <property type="match status" value="1"/>
</dbReference>
<dbReference type="SUPFAM" id="SSF48425">
    <property type="entry name" value="Sec7 domain"/>
    <property type="match status" value="1"/>
</dbReference>
<sequence length="321" mass="37134">MMGQFFSLGVENDAFNRKSSIKPTSRSTISDRRSRHRVHSAQKLRMCHRSSGSFVDLSLLPAELALHVLSNLNATDLCLASCVWHDLCLDDLLWRGLCQQTWPFCSVYKRGLPQGCTYRQLYLRLDEARLTFNADAFEGMEYLFKNHLLEDNFEDLIAYLDTAPGLNLVQRCRFLQSRPHLLENLVGSKDFKKHFLPIALRRLFCEFPVPLAESDAMDFVSRLVSRFSVRYVECNPELGLTEDEVYLLCFSLIMLSVDLWCPHVKNKMSKREFIRNTRRVARNVTDDFLGHLYDNVYLIGHVVLGHLSGPPTRQQDIRNLL</sequence>
<dbReference type="EMBL" id="SJOL01006464">
    <property type="protein sequence ID" value="TGZ66176.1"/>
    <property type="molecule type" value="Genomic_DNA"/>
</dbReference>
<keyword evidence="3" id="KW-1185">Reference proteome</keyword>
<dbReference type="SUPFAM" id="SSF81383">
    <property type="entry name" value="F-box domain"/>
    <property type="match status" value="1"/>
</dbReference>
<accession>A0A4S2LSC1</accession>
<dbReference type="Gene3D" id="1.10.1000.11">
    <property type="entry name" value="Arf Nucleotide-binding Site Opener,domain 2"/>
    <property type="match status" value="1"/>
</dbReference>
<dbReference type="SMART" id="SM00222">
    <property type="entry name" value="Sec7"/>
    <property type="match status" value="1"/>
</dbReference>
<dbReference type="PANTHER" id="PTHR10663:SF372">
    <property type="entry name" value="F-BOX ONLY PROTEIN 8"/>
    <property type="match status" value="1"/>
</dbReference>
<evidence type="ECO:0000313" key="2">
    <source>
        <dbReference type="EMBL" id="TGZ66176.1"/>
    </source>
</evidence>
<dbReference type="OrthoDB" id="430364at2759"/>
<dbReference type="InterPro" id="IPR001810">
    <property type="entry name" value="F-box_dom"/>
</dbReference>
<protein>
    <recommendedName>
        <fullName evidence="1">SEC7 domain-containing protein</fullName>
    </recommendedName>
</protein>
<gene>
    <name evidence="2" type="ORF">CRM22_005471</name>
</gene>
<dbReference type="CDD" id="cd22088">
    <property type="entry name" value="F-box_FBXO8"/>
    <property type="match status" value="1"/>
</dbReference>
<organism evidence="2 3">
    <name type="scientific">Opisthorchis felineus</name>
    <dbReference type="NCBI Taxonomy" id="147828"/>
    <lineage>
        <taxon>Eukaryota</taxon>
        <taxon>Metazoa</taxon>
        <taxon>Spiralia</taxon>
        <taxon>Lophotrochozoa</taxon>
        <taxon>Platyhelminthes</taxon>
        <taxon>Trematoda</taxon>
        <taxon>Digenea</taxon>
        <taxon>Opisthorchiida</taxon>
        <taxon>Opisthorchiata</taxon>
        <taxon>Opisthorchiidae</taxon>
        <taxon>Opisthorchis</taxon>
    </lineage>
</organism>
<dbReference type="GO" id="GO:0005085">
    <property type="term" value="F:guanyl-nucleotide exchange factor activity"/>
    <property type="evidence" value="ECO:0007669"/>
    <property type="project" value="InterPro"/>
</dbReference>
<dbReference type="STRING" id="147828.A0A4S2LSC1"/>
<dbReference type="InterPro" id="IPR048003">
    <property type="entry name" value="FBXO8_F-box"/>
</dbReference>
<feature type="domain" description="SEC7" evidence="1">
    <location>
        <begin position="114"/>
        <end position="299"/>
    </location>
</feature>
<dbReference type="Proteomes" id="UP000308267">
    <property type="component" value="Unassembled WGS sequence"/>
</dbReference>
<dbReference type="InterPro" id="IPR035999">
    <property type="entry name" value="Sec7_dom_sf"/>
</dbReference>
<dbReference type="PANTHER" id="PTHR10663">
    <property type="entry name" value="GUANYL-NUCLEOTIDE EXCHANGE FACTOR"/>
    <property type="match status" value="1"/>
</dbReference>
<evidence type="ECO:0000313" key="3">
    <source>
        <dbReference type="Proteomes" id="UP000308267"/>
    </source>
</evidence>
<dbReference type="InterPro" id="IPR000904">
    <property type="entry name" value="Sec7_dom"/>
</dbReference>
<dbReference type="Pfam" id="PF12937">
    <property type="entry name" value="F-box-like"/>
    <property type="match status" value="1"/>
</dbReference>
<dbReference type="Gene3D" id="1.20.1280.50">
    <property type="match status" value="1"/>
</dbReference>
<dbReference type="InterPro" id="IPR023394">
    <property type="entry name" value="Sec7_C_sf"/>
</dbReference>
<comment type="caution">
    <text evidence="2">The sequence shown here is derived from an EMBL/GenBank/DDBJ whole genome shotgun (WGS) entry which is preliminary data.</text>
</comment>
<reference evidence="2 3" key="1">
    <citation type="journal article" date="2019" name="BMC Genomics">
        <title>New insights from Opisthorchis felineus genome: update on genomics of the epidemiologically important liver flukes.</title>
        <authorList>
            <person name="Ershov N.I."/>
            <person name="Mordvinov V.A."/>
            <person name="Prokhortchouk E.B."/>
            <person name="Pakharukova M.Y."/>
            <person name="Gunbin K.V."/>
            <person name="Ustyantsev K."/>
            <person name="Genaev M.A."/>
            <person name="Blinov A.G."/>
            <person name="Mazur A."/>
            <person name="Boulygina E."/>
            <person name="Tsygankova S."/>
            <person name="Khrameeva E."/>
            <person name="Chekanov N."/>
            <person name="Fan G."/>
            <person name="Xiao A."/>
            <person name="Zhang H."/>
            <person name="Xu X."/>
            <person name="Yang H."/>
            <person name="Solovyev V."/>
            <person name="Lee S.M."/>
            <person name="Liu X."/>
            <person name="Afonnikov D.A."/>
            <person name="Skryabin K.G."/>
        </authorList>
    </citation>
    <scope>NUCLEOTIDE SEQUENCE [LARGE SCALE GENOMIC DNA]</scope>
    <source>
        <strain evidence="2">AK-0245</strain>
        <tissue evidence="2">Whole organism</tissue>
    </source>
</reference>
<dbReference type="AlphaFoldDB" id="A0A4S2LSC1"/>
<evidence type="ECO:0000259" key="1">
    <source>
        <dbReference type="PROSITE" id="PS50190"/>
    </source>
</evidence>
<dbReference type="PROSITE" id="PS50190">
    <property type="entry name" value="SEC7"/>
    <property type="match status" value="1"/>
</dbReference>
<name>A0A4S2LSC1_OPIFE</name>
<dbReference type="InterPro" id="IPR036047">
    <property type="entry name" value="F-box-like_dom_sf"/>
</dbReference>